<evidence type="ECO:0000313" key="4">
    <source>
        <dbReference type="Proteomes" id="UP000317926"/>
    </source>
</evidence>
<feature type="transmembrane region" description="Helical" evidence="2">
    <location>
        <begin position="82"/>
        <end position="100"/>
    </location>
</feature>
<feature type="transmembrane region" description="Helical" evidence="2">
    <location>
        <begin position="112"/>
        <end position="132"/>
    </location>
</feature>
<feature type="non-terminal residue" evidence="3">
    <location>
        <position position="179"/>
    </location>
</feature>
<proteinExistence type="predicted"/>
<organism evidence="3 4">
    <name type="scientific">Haemophilus haemolyticus</name>
    <dbReference type="NCBI Taxonomy" id="726"/>
    <lineage>
        <taxon>Bacteria</taxon>
        <taxon>Pseudomonadati</taxon>
        <taxon>Pseudomonadota</taxon>
        <taxon>Gammaproteobacteria</taxon>
        <taxon>Pasteurellales</taxon>
        <taxon>Pasteurellaceae</taxon>
        <taxon>Haemophilus</taxon>
    </lineage>
</organism>
<name>A0A502JHY4_HAEHA</name>
<dbReference type="EMBL" id="SDPK01000030">
    <property type="protein sequence ID" value="TPG98529.1"/>
    <property type="molecule type" value="Genomic_DNA"/>
</dbReference>
<evidence type="ECO:0000256" key="2">
    <source>
        <dbReference type="SAM" id="Phobius"/>
    </source>
</evidence>
<dbReference type="RefSeq" id="WP_140520032.1">
    <property type="nucleotide sequence ID" value="NZ_JACBKC010000030.1"/>
</dbReference>
<comment type="caution">
    <text evidence="3">The sequence shown here is derived from an EMBL/GenBank/DDBJ whole genome shotgun (WGS) entry which is preliminary data.</text>
</comment>
<feature type="region of interest" description="Disordered" evidence="1">
    <location>
        <begin position="1"/>
        <end position="23"/>
    </location>
</feature>
<evidence type="ECO:0000256" key="1">
    <source>
        <dbReference type="SAM" id="MobiDB-lite"/>
    </source>
</evidence>
<feature type="transmembrane region" description="Helical" evidence="2">
    <location>
        <begin position="54"/>
        <end position="76"/>
    </location>
</feature>
<dbReference type="AlphaFoldDB" id="A0A502JHY4"/>
<keyword evidence="2" id="KW-0472">Membrane</keyword>
<accession>A0A502JHY4</accession>
<protein>
    <submittedName>
        <fullName evidence="3">Uncharacterized protein</fullName>
    </submittedName>
</protein>
<keyword evidence="2" id="KW-0812">Transmembrane</keyword>
<sequence length="179" mass="20667">MKNNIKAQIGKNNTSGDGNNVNQIGYGNQNNSNNIVHNHYHQTNQNSSSDGNELILFGILITGFIIFMDYILFKYAYHISNIIKYTHTILALTPISLYNVYKKEALSKNNILKSLLILIIGVLSFICAKELFSMDDFKELANHAYNKKFLEYWDMKREWKVRSIYFFIGTTLVCLLYTS</sequence>
<feature type="transmembrane region" description="Helical" evidence="2">
    <location>
        <begin position="159"/>
        <end position="178"/>
    </location>
</feature>
<reference evidence="3 4" key="1">
    <citation type="submission" date="2019-01" db="EMBL/GenBank/DDBJ databases">
        <title>Comparative genomic analysis identifies haemin-independent Haemophilus haemolyticus: a formal re-classification of Haemophilus intermedius.</title>
        <authorList>
            <person name="Harris T.M."/>
            <person name="Price E.P."/>
            <person name="Sarovich D.S."/>
            <person name="Norskov-Lauritsen N."/>
            <person name="Beissbarth J."/>
            <person name="Chang A.B."/>
            <person name="Smith-Vaughan H.C."/>
        </authorList>
    </citation>
    <scope>NUCLEOTIDE SEQUENCE [LARGE SCALE GENOMIC DNA]</scope>
    <source>
        <strain evidence="3 4">PN24</strain>
    </source>
</reference>
<evidence type="ECO:0000313" key="3">
    <source>
        <dbReference type="EMBL" id="TPG98529.1"/>
    </source>
</evidence>
<keyword evidence="2" id="KW-1133">Transmembrane helix</keyword>
<dbReference type="Proteomes" id="UP000317926">
    <property type="component" value="Unassembled WGS sequence"/>
</dbReference>
<gene>
    <name evidence="3" type="ORF">EUX55_06470</name>
</gene>